<gene>
    <name evidence="9" type="ORF">DRW41_10270</name>
</gene>
<reference evidence="9 10" key="1">
    <citation type="submission" date="2018-07" db="EMBL/GenBank/DDBJ databases">
        <title>Bacillus sp. YLB-04 draft genome sequence.</title>
        <authorList>
            <person name="Yu L."/>
            <person name="Tang X."/>
        </authorList>
    </citation>
    <scope>NUCLEOTIDE SEQUENCE [LARGE SCALE GENOMIC DNA]</scope>
    <source>
        <strain evidence="9 10">YLB-04</strain>
    </source>
</reference>
<evidence type="ECO:0000256" key="7">
    <source>
        <dbReference type="ARBA" id="ARBA00023136"/>
    </source>
</evidence>
<evidence type="ECO:0000256" key="3">
    <source>
        <dbReference type="ARBA" id="ARBA00022448"/>
    </source>
</evidence>
<dbReference type="GO" id="GO:0016020">
    <property type="term" value="C:membrane"/>
    <property type="evidence" value="ECO:0007669"/>
    <property type="project" value="UniProtKB-SubCell"/>
</dbReference>
<accession>A0A3D8GS24</accession>
<dbReference type="InterPro" id="IPR004761">
    <property type="entry name" value="Spore_GerAB"/>
</dbReference>
<feature type="transmembrane region" description="Helical" evidence="8">
    <location>
        <begin position="45"/>
        <end position="65"/>
    </location>
</feature>
<proteinExistence type="inferred from homology"/>
<feature type="transmembrane region" description="Helical" evidence="8">
    <location>
        <begin position="273"/>
        <end position="298"/>
    </location>
</feature>
<feature type="transmembrane region" description="Helical" evidence="8">
    <location>
        <begin position="189"/>
        <end position="209"/>
    </location>
</feature>
<dbReference type="PANTHER" id="PTHR34975:SF2">
    <property type="entry name" value="SPORE GERMINATION PROTEIN A2"/>
    <property type="match status" value="1"/>
</dbReference>
<evidence type="ECO:0000313" key="10">
    <source>
        <dbReference type="Proteomes" id="UP000257144"/>
    </source>
</evidence>
<dbReference type="EMBL" id="QNQT01000003">
    <property type="protein sequence ID" value="RDU37061.1"/>
    <property type="molecule type" value="Genomic_DNA"/>
</dbReference>
<comment type="subcellular location">
    <subcellularLocation>
        <location evidence="1">Membrane</location>
        <topology evidence="1">Multi-pass membrane protein</topology>
    </subcellularLocation>
</comment>
<dbReference type="OrthoDB" id="2381278at2"/>
<keyword evidence="10" id="KW-1185">Reference proteome</keyword>
<comment type="caution">
    <text evidence="9">The sequence shown here is derived from an EMBL/GenBank/DDBJ whole genome shotgun (WGS) entry which is preliminary data.</text>
</comment>
<dbReference type="Proteomes" id="UP000257144">
    <property type="component" value="Unassembled WGS sequence"/>
</dbReference>
<protein>
    <submittedName>
        <fullName evidence="9">Uncharacterized protein</fullName>
    </submittedName>
</protein>
<evidence type="ECO:0000256" key="5">
    <source>
        <dbReference type="ARBA" id="ARBA00022692"/>
    </source>
</evidence>
<evidence type="ECO:0000313" key="9">
    <source>
        <dbReference type="EMBL" id="RDU37061.1"/>
    </source>
</evidence>
<evidence type="ECO:0000256" key="2">
    <source>
        <dbReference type="ARBA" id="ARBA00007998"/>
    </source>
</evidence>
<evidence type="ECO:0000256" key="8">
    <source>
        <dbReference type="SAM" id="Phobius"/>
    </source>
</evidence>
<dbReference type="PANTHER" id="PTHR34975">
    <property type="entry name" value="SPORE GERMINATION PROTEIN A2"/>
    <property type="match status" value="1"/>
</dbReference>
<feature type="transmembrane region" description="Helical" evidence="8">
    <location>
        <begin position="85"/>
        <end position="106"/>
    </location>
</feature>
<organism evidence="9 10">
    <name type="scientific">Neobacillus piezotolerans</name>
    <dbReference type="NCBI Taxonomy" id="2259171"/>
    <lineage>
        <taxon>Bacteria</taxon>
        <taxon>Bacillati</taxon>
        <taxon>Bacillota</taxon>
        <taxon>Bacilli</taxon>
        <taxon>Bacillales</taxon>
        <taxon>Bacillaceae</taxon>
        <taxon>Neobacillus</taxon>
    </lineage>
</organism>
<feature type="transmembrane region" description="Helical" evidence="8">
    <location>
        <begin position="112"/>
        <end position="139"/>
    </location>
</feature>
<feature type="transmembrane region" description="Helical" evidence="8">
    <location>
        <begin position="151"/>
        <end position="169"/>
    </location>
</feature>
<keyword evidence="3" id="KW-0813">Transport</keyword>
<evidence type="ECO:0000256" key="1">
    <source>
        <dbReference type="ARBA" id="ARBA00004141"/>
    </source>
</evidence>
<evidence type="ECO:0000256" key="6">
    <source>
        <dbReference type="ARBA" id="ARBA00022989"/>
    </source>
</evidence>
<feature type="transmembrane region" description="Helical" evidence="8">
    <location>
        <begin position="342"/>
        <end position="359"/>
    </location>
</feature>
<keyword evidence="5 8" id="KW-0812">Transmembrane</keyword>
<evidence type="ECO:0000256" key="4">
    <source>
        <dbReference type="ARBA" id="ARBA00022544"/>
    </source>
</evidence>
<keyword evidence="7 8" id="KW-0472">Membrane</keyword>
<dbReference type="GO" id="GO:0009847">
    <property type="term" value="P:spore germination"/>
    <property type="evidence" value="ECO:0007669"/>
    <property type="project" value="InterPro"/>
</dbReference>
<keyword evidence="6 8" id="KW-1133">Transmembrane helix</keyword>
<name>A0A3D8GS24_9BACI</name>
<sequence>MYQALKAERKMDKTLQVTLAYLITNLALIFFVYPEKIIGSTNEGHWLPILIGVLFHYLVLALYLIGLSYFPNQDVTRIFLGSSKLVALIILPPAAIYFIGSTLILLRAYSEIATIVFLGTTPVWAIILLLTLIPLFLAYNGIETILRTTSLLSIIFLPLILVMFALSFKDSNVYYAFPLQGMDWGFLKSASFYSSTFAYIIGFIFLGFLPPSVQFQKKRLFFSALLLIPFFILSVYIPLMGFGQETSRKLMYPYISKLDSIQVDWLVFDRVTVFFLLFLYTFVVILISLIAWSTIQVAHIYVKRIRQNHLWTYIGFSAALFFGAMAIPNWDAVDRLLLSKAPLRFYVGISIPIALILLGRRKKRLDEKM</sequence>
<feature type="transmembrane region" description="Helical" evidence="8">
    <location>
        <begin position="221"/>
        <end position="242"/>
    </location>
</feature>
<comment type="similarity">
    <text evidence="2">Belongs to the amino acid-polyamine-organocation (APC) superfamily. Spore germination protein (SGP) (TC 2.A.3.9) family.</text>
</comment>
<feature type="transmembrane region" description="Helical" evidence="8">
    <location>
        <begin position="15"/>
        <end position="33"/>
    </location>
</feature>
<dbReference type="AlphaFoldDB" id="A0A3D8GS24"/>
<keyword evidence="4" id="KW-0309">Germination</keyword>
<feature type="transmembrane region" description="Helical" evidence="8">
    <location>
        <begin position="310"/>
        <end position="330"/>
    </location>
</feature>
<dbReference type="Pfam" id="PF03845">
    <property type="entry name" value="Spore_permease"/>
    <property type="match status" value="1"/>
</dbReference>